<accession>A0A8J1M1D4</accession>
<dbReference type="AlphaFoldDB" id="A0A8J1M1D4"/>
<protein>
    <submittedName>
        <fullName evidence="2">Uncharacterized protein LOC121399055 isoform X2</fullName>
    </submittedName>
</protein>
<sequence>MESSCDVINQVNLRARNDSFFWALQSEEKEHFSVLALQSEEKENFSLENIFLVLGDARHGKLHLYVRRPHHWRQKEKISGSIKIFSKTSSETSQQRSKAEFGLDGAKEMDRARIPGPQTRPSYSSLYSTPHFTSNMKTTAPPVSSLLFPMEEQKKKTTSGSYWLNMPPMGPPIRPMDLTAPLPRLTMPDYWQPIEIFPLPERERPQRQELVPPSAFELMVIQKCLRMEREELEREAAAQEEYQRYRNTVLAEAQRLAGKLKLAFPSLLHFFSIETVGKTLLFSVIVRHKLALVTTKWLIPPTPPAIFFVRMSSSRDADRWT</sequence>
<dbReference type="GeneID" id="121399055"/>
<proteinExistence type="predicted"/>
<name>A0A8J1M1D4_XENLA</name>
<dbReference type="RefSeq" id="XP_041434795.1">
    <property type="nucleotide sequence ID" value="XM_041578861.1"/>
</dbReference>
<evidence type="ECO:0000313" key="1">
    <source>
        <dbReference type="Proteomes" id="UP000186698"/>
    </source>
</evidence>
<reference evidence="2" key="1">
    <citation type="submission" date="2025-08" db="UniProtKB">
        <authorList>
            <consortium name="RefSeq"/>
        </authorList>
    </citation>
    <scope>IDENTIFICATION</scope>
    <source>
        <strain evidence="2">J_2021</strain>
        <tissue evidence="2">Erythrocytes</tissue>
    </source>
</reference>
<organism evidence="1 2">
    <name type="scientific">Xenopus laevis</name>
    <name type="common">African clawed frog</name>
    <dbReference type="NCBI Taxonomy" id="8355"/>
    <lineage>
        <taxon>Eukaryota</taxon>
        <taxon>Metazoa</taxon>
        <taxon>Chordata</taxon>
        <taxon>Craniata</taxon>
        <taxon>Vertebrata</taxon>
        <taxon>Euteleostomi</taxon>
        <taxon>Amphibia</taxon>
        <taxon>Batrachia</taxon>
        <taxon>Anura</taxon>
        <taxon>Pipoidea</taxon>
        <taxon>Pipidae</taxon>
        <taxon>Xenopodinae</taxon>
        <taxon>Xenopus</taxon>
        <taxon>Xenopus</taxon>
    </lineage>
</organism>
<dbReference type="Proteomes" id="UP000186698">
    <property type="component" value="Chromosome 9_10S"/>
</dbReference>
<evidence type="ECO:0000313" key="2">
    <source>
        <dbReference type="RefSeq" id="XP_041434795.1"/>
    </source>
</evidence>
<gene>
    <name evidence="2" type="primary">LOC121399055</name>
</gene>
<keyword evidence="1" id="KW-1185">Reference proteome</keyword>